<dbReference type="SUPFAM" id="SSF52096">
    <property type="entry name" value="ClpP/crotonase"/>
    <property type="match status" value="1"/>
</dbReference>
<dbReference type="EMBL" id="JAAATX020000009">
    <property type="protein sequence ID" value="MBU9698984.1"/>
    <property type="molecule type" value="Genomic_DNA"/>
</dbReference>
<comment type="caution">
    <text evidence="3">The sequence shown here is derived from an EMBL/GenBank/DDBJ whole genome shotgun (WGS) entry which is preliminary data.</text>
</comment>
<dbReference type="RefSeq" id="WP_161763081.1">
    <property type="nucleotide sequence ID" value="NZ_JAAATX020000009.1"/>
</dbReference>
<accession>A0ABS6J7Z2</accession>
<dbReference type="InterPro" id="IPR001753">
    <property type="entry name" value="Enoyl-CoA_hydra/iso"/>
</dbReference>
<evidence type="ECO:0000256" key="2">
    <source>
        <dbReference type="RuleBase" id="RU003707"/>
    </source>
</evidence>
<organism evidence="3 4">
    <name type="scientific">Paragemmobacter amnigenus</name>
    <dbReference type="NCBI Taxonomy" id="2852097"/>
    <lineage>
        <taxon>Bacteria</taxon>
        <taxon>Pseudomonadati</taxon>
        <taxon>Pseudomonadota</taxon>
        <taxon>Alphaproteobacteria</taxon>
        <taxon>Rhodobacterales</taxon>
        <taxon>Paracoccaceae</taxon>
        <taxon>Paragemmobacter</taxon>
    </lineage>
</organism>
<dbReference type="Pfam" id="PF00378">
    <property type="entry name" value="ECH_1"/>
    <property type="match status" value="1"/>
</dbReference>
<evidence type="ECO:0000256" key="1">
    <source>
        <dbReference type="ARBA" id="ARBA00005254"/>
    </source>
</evidence>
<dbReference type="Proteomes" id="UP000731907">
    <property type="component" value="Unassembled WGS sequence"/>
</dbReference>
<protein>
    <submittedName>
        <fullName evidence="3">Enoyl-CoA hydratase/isomerase family protein</fullName>
    </submittedName>
</protein>
<evidence type="ECO:0000313" key="3">
    <source>
        <dbReference type="EMBL" id="MBU9698984.1"/>
    </source>
</evidence>
<dbReference type="PANTHER" id="PTHR11941">
    <property type="entry name" value="ENOYL-COA HYDRATASE-RELATED"/>
    <property type="match status" value="1"/>
</dbReference>
<reference evidence="3 4" key="1">
    <citation type="submission" date="2021-06" db="EMBL/GenBank/DDBJ databases">
        <title>Rhodobacteraceae bacterium strain HSP-20.</title>
        <authorList>
            <person name="Chen W.-M."/>
        </authorList>
    </citation>
    <scope>NUCLEOTIDE SEQUENCE [LARGE SCALE GENOMIC DNA]</scope>
    <source>
        <strain evidence="3 4">HSP-20</strain>
    </source>
</reference>
<dbReference type="PROSITE" id="PS00166">
    <property type="entry name" value="ENOYL_COA_HYDRATASE"/>
    <property type="match status" value="1"/>
</dbReference>
<keyword evidence="4" id="KW-1185">Reference proteome</keyword>
<dbReference type="Gene3D" id="3.90.226.10">
    <property type="entry name" value="2-enoyl-CoA Hydratase, Chain A, domain 1"/>
    <property type="match status" value="1"/>
</dbReference>
<name>A0ABS6J7Z2_9RHOB</name>
<dbReference type="InterPro" id="IPR018376">
    <property type="entry name" value="Enoyl-CoA_hyd/isom_CS"/>
</dbReference>
<evidence type="ECO:0000313" key="4">
    <source>
        <dbReference type="Proteomes" id="UP000731907"/>
    </source>
</evidence>
<sequence>MVDNILIESLDGGIRRVTFNRPHCLNAVNLALMDDLMKVIADLQKDDDARVVILRGAGRAFSTGDDLKDFENQIETEAQIRRFIGQYQIVSKAIVDSPKIFIAEVHGWAVGGALEWVINCDFSVFSSETRCFFPEVTFGLFVTGGIASLLTKQLGPQRTKELILFGEKFDAQRALELGIAGRVVAPEKLEETTLDMARRICERPRKAVIDLKRVINAGYHLDVAAAMELETEAAVRGFLDPDTAARVGKAAG</sequence>
<dbReference type="CDD" id="cd06558">
    <property type="entry name" value="crotonase-like"/>
    <property type="match status" value="1"/>
</dbReference>
<dbReference type="InterPro" id="IPR029045">
    <property type="entry name" value="ClpP/crotonase-like_dom_sf"/>
</dbReference>
<gene>
    <name evidence="3" type="ORF">GU927_014130</name>
</gene>
<proteinExistence type="inferred from homology"/>
<dbReference type="PANTHER" id="PTHR11941:SF54">
    <property type="entry name" value="ENOYL-COA HYDRATASE, MITOCHONDRIAL"/>
    <property type="match status" value="1"/>
</dbReference>
<comment type="similarity">
    <text evidence="1 2">Belongs to the enoyl-CoA hydratase/isomerase family.</text>
</comment>